<dbReference type="GO" id="GO:0000976">
    <property type="term" value="F:transcription cis-regulatory region binding"/>
    <property type="evidence" value="ECO:0007669"/>
    <property type="project" value="InterPro"/>
</dbReference>
<dbReference type="OrthoDB" id="2593073at2759"/>
<dbReference type="STRING" id="133385.A0A2T9Y7R6"/>
<dbReference type="CDD" id="cd14688">
    <property type="entry name" value="bZIP_YAP"/>
    <property type="match status" value="1"/>
</dbReference>
<dbReference type="PROSITE" id="PS00036">
    <property type="entry name" value="BZIP_BASIC"/>
    <property type="match status" value="1"/>
</dbReference>
<feature type="domain" description="BZIP" evidence="4">
    <location>
        <begin position="48"/>
        <end position="111"/>
    </location>
</feature>
<dbReference type="InterPro" id="IPR004827">
    <property type="entry name" value="bZIP"/>
</dbReference>
<dbReference type="InterPro" id="IPR046347">
    <property type="entry name" value="bZIP_sf"/>
</dbReference>
<name>A0A2T9Y7R6_9FUNG</name>
<dbReference type="InterPro" id="IPR050936">
    <property type="entry name" value="AP-1-like"/>
</dbReference>
<dbReference type="AlphaFoldDB" id="A0A2T9Y7R6"/>
<feature type="compositionally biased region" description="Polar residues" evidence="3">
    <location>
        <begin position="28"/>
        <end position="39"/>
    </location>
</feature>
<gene>
    <name evidence="5" type="ORF">BB561_005892</name>
</gene>
<feature type="region of interest" description="Disordered" evidence="3">
    <location>
        <begin position="1"/>
        <end position="70"/>
    </location>
</feature>
<proteinExistence type="predicted"/>
<reference evidence="5 6" key="1">
    <citation type="journal article" date="2018" name="MBio">
        <title>Comparative Genomics Reveals the Core Gene Toolbox for the Fungus-Insect Symbiosis.</title>
        <authorList>
            <person name="Wang Y."/>
            <person name="Stata M."/>
            <person name="Wang W."/>
            <person name="Stajich J.E."/>
            <person name="White M.M."/>
            <person name="Moncalvo J.M."/>
        </authorList>
    </citation>
    <scope>NUCLEOTIDE SEQUENCE [LARGE SCALE GENOMIC DNA]</scope>
    <source>
        <strain evidence="5 6">SWE-8-4</strain>
    </source>
</reference>
<keyword evidence="6" id="KW-1185">Reference proteome</keyword>
<evidence type="ECO:0000313" key="6">
    <source>
        <dbReference type="Proteomes" id="UP000245383"/>
    </source>
</evidence>
<organism evidence="5 6">
    <name type="scientific">Smittium simulii</name>
    <dbReference type="NCBI Taxonomy" id="133385"/>
    <lineage>
        <taxon>Eukaryota</taxon>
        <taxon>Fungi</taxon>
        <taxon>Fungi incertae sedis</taxon>
        <taxon>Zoopagomycota</taxon>
        <taxon>Kickxellomycotina</taxon>
        <taxon>Harpellomycetes</taxon>
        <taxon>Harpellales</taxon>
        <taxon>Legeriomycetaceae</taxon>
        <taxon>Smittium</taxon>
    </lineage>
</organism>
<feature type="compositionally biased region" description="Low complexity" evidence="3">
    <location>
        <begin position="228"/>
        <end position="247"/>
    </location>
</feature>
<dbReference type="GO" id="GO:0001228">
    <property type="term" value="F:DNA-binding transcription activator activity, RNA polymerase II-specific"/>
    <property type="evidence" value="ECO:0007669"/>
    <property type="project" value="TreeGrafter"/>
</dbReference>
<dbReference type="PANTHER" id="PTHR40621:SF6">
    <property type="entry name" value="AP-1-LIKE TRANSCRIPTION FACTOR YAP1-RELATED"/>
    <property type="match status" value="1"/>
</dbReference>
<feature type="compositionally biased region" description="Polar residues" evidence="3">
    <location>
        <begin position="248"/>
        <end position="263"/>
    </location>
</feature>
<accession>A0A2T9Y7R6</accession>
<dbReference type="PANTHER" id="PTHR40621">
    <property type="entry name" value="TRANSCRIPTION FACTOR KAPC-RELATED"/>
    <property type="match status" value="1"/>
</dbReference>
<comment type="caution">
    <text evidence="5">The sequence shown here is derived from an EMBL/GenBank/DDBJ whole genome shotgun (WGS) entry which is preliminary data.</text>
</comment>
<dbReference type="SMART" id="SM00338">
    <property type="entry name" value="BRLZ"/>
    <property type="match status" value="1"/>
</dbReference>
<protein>
    <recommendedName>
        <fullName evidence="4">BZIP domain-containing protein</fullName>
    </recommendedName>
</protein>
<sequence>MSNALSLPYNSQGNKRSQLFEPDHYDQANPSKNANSSQKKAGRKPIESEPSNKRAAQNRSAQRAFRDRKQKYVQELQSEISELKSSKTEISQQVDSLKSEISILKKENEQYKKVFMNSYTNTFDFKPPTQPSSLSVPSLQKIQDISPAEHFLFSSLSSTLNDSADVLSNFSSSKTTPIDLSSADFAINSIFTGEDFNNFADLSQSLANPDGCLDNLLDTIIKSNPSSSINNSPTIIPPNTTSSSASTDTFNKHNTSISQSATEATSSLQDIPFNNSALSHLDANNISSDFNSNLNNPLQFSSLNNILFNDLQLPTDLSSSKDLFVNQTSLNNLPKEEPKHHSKSLQNNLGSVLLDHVSNIPIDSNPSLFAAVPGNDSANFPLNPSLFTVVPDNETVKSPSNSTSKDYPNIKSEGSLYSYLESINSFKTNELASKINHNLVPIKHDTSQTHSSPLHALPDWISSNITSPTSHNNQITPTATIIPSATEIDYSDSSFDKSKQNNAPQCGLLKNHELDELCDLLRINAKCSNELKVFCSEWENLKSETSEALLISSIKASEKTSFGI</sequence>
<evidence type="ECO:0000256" key="2">
    <source>
        <dbReference type="ARBA" id="ARBA00023242"/>
    </source>
</evidence>
<evidence type="ECO:0000256" key="3">
    <source>
        <dbReference type="SAM" id="MobiDB-lite"/>
    </source>
</evidence>
<evidence type="ECO:0000259" key="4">
    <source>
        <dbReference type="PROSITE" id="PS50217"/>
    </source>
</evidence>
<dbReference type="SUPFAM" id="SSF57959">
    <property type="entry name" value="Leucine zipper domain"/>
    <property type="match status" value="1"/>
</dbReference>
<dbReference type="GO" id="GO:0090575">
    <property type="term" value="C:RNA polymerase II transcription regulator complex"/>
    <property type="evidence" value="ECO:0007669"/>
    <property type="project" value="TreeGrafter"/>
</dbReference>
<keyword evidence="2" id="KW-0539">Nucleus</keyword>
<dbReference type="Pfam" id="PF00170">
    <property type="entry name" value="bZIP_1"/>
    <property type="match status" value="1"/>
</dbReference>
<dbReference type="PROSITE" id="PS50217">
    <property type="entry name" value="BZIP"/>
    <property type="match status" value="1"/>
</dbReference>
<feature type="region of interest" description="Disordered" evidence="3">
    <location>
        <begin position="228"/>
        <end position="263"/>
    </location>
</feature>
<dbReference type="Gene3D" id="1.20.5.170">
    <property type="match status" value="1"/>
</dbReference>
<evidence type="ECO:0000313" key="5">
    <source>
        <dbReference type="EMBL" id="PVU88373.1"/>
    </source>
</evidence>
<evidence type="ECO:0000256" key="1">
    <source>
        <dbReference type="ARBA" id="ARBA00004123"/>
    </source>
</evidence>
<feature type="compositionally biased region" description="Polar residues" evidence="3">
    <location>
        <begin position="1"/>
        <end position="17"/>
    </location>
</feature>
<comment type="subcellular location">
    <subcellularLocation>
        <location evidence="1">Nucleus</location>
    </subcellularLocation>
</comment>
<dbReference type="EMBL" id="MBFR01000391">
    <property type="protein sequence ID" value="PVU88373.1"/>
    <property type="molecule type" value="Genomic_DNA"/>
</dbReference>
<dbReference type="Proteomes" id="UP000245383">
    <property type="component" value="Unassembled WGS sequence"/>
</dbReference>